<keyword evidence="1" id="KW-0812">Transmembrane</keyword>
<feature type="transmembrane region" description="Helical" evidence="1">
    <location>
        <begin position="170"/>
        <end position="190"/>
    </location>
</feature>
<sequence>MIPLKFLVREIPQRQALVGRLVLACWAIQIFTSLLSLTNFLATICAWLVIVFAWPILGSSAKKQAIVLSGVGLLCLALALMRGADPDIYSLFSSNLALLAMLSAVTFLALANVEQSDEILPRGEKGFWSTFASAHFLGAVINLSVVLVIGDRLQRAGKLSDEQTMLLIRFYCAAAFWSPFFIASGVALTYAPGSQWLDIALPGFLLVLPVLLLSRWQMRGPDLNQYQGFPLQRNSLFMPMTLALAVVVGHAYFDKVSMLTLISCLAPMAAISFARRPRRTKLKSFVDERLGNLSSQYVVFLAAGLFSGGISALLSTFAVSELINTTEFSQLHFAVASLCMLLIGVLGIHPVISIALASPILLEMNAEAAQMAFLFLSVWGTATACSPLSGIGLTMVGRYQVPPKKIIRLQLPFLLTMWLSAIAMNGWFFSN</sequence>
<dbReference type="RefSeq" id="WP_120355696.1">
    <property type="nucleotide sequence ID" value="NZ_RAQO01000008.1"/>
</dbReference>
<feature type="transmembrane region" description="Helical" evidence="1">
    <location>
        <begin position="235"/>
        <end position="253"/>
    </location>
</feature>
<protein>
    <submittedName>
        <fullName evidence="2">Uncharacterized protein</fullName>
    </submittedName>
</protein>
<evidence type="ECO:0000313" key="3">
    <source>
        <dbReference type="Proteomes" id="UP000286482"/>
    </source>
</evidence>
<dbReference type="OrthoDB" id="8523687at2"/>
<evidence type="ECO:0000313" key="2">
    <source>
        <dbReference type="EMBL" id="RKF15610.1"/>
    </source>
</evidence>
<keyword evidence="3" id="KW-1185">Reference proteome</keyword>
<comment type="caution">
    <text evidence="2">The sequence shown here is derived from an EMBL/GenBank/DDBJ whole genome shotgun (WGS) entry which is preliminary data.</text>
</comment>
<feature type="transmembrane region" description="Helical" evidence="1">
    <location>
        <begin position="409"/>
        <end position="429"/>
    </location>
</feature>
<dbReference type="EMBL" id="RAQO01000008">
    <property type="protein sequence ID" value="RKF15610.1"/>
    <property type="molecule type" value="Genomic_DNA"/>
</dbReference>
<feature type="transmembrane region" description="Helical" evidence="1">
    <location>
        <begin position="196"/>
        <end position="214"/>
    </location>
</feature>
<feature type="transmembrane region" description="Helical" evidence="1">
    <location>
        <begin position="331"/>
        <end position="361"/>
    </location>
</feature>
<feature type="transmembrane region" description="Helical" evidence="1">
    <location>
        <begin position="96"/>
        <end position="114"/>
    </location>
</feature>
<feature type="transmembrane region" description="Helical" evidence="1">
    <location>
        <begin position="66"/>
        <end position="84"/>
    </location>
</feature>
<evidence type="ECO:0000256" key="1">
    <source>
        <dbReference type="SAM" id="Phobius"/>
    </source>
</evidence>
<feature type="transmembrane region" description="Helical" evidence="1">
    <location>
        <begin position="21"/>
        <end position="54"/>
    </location>
</feature>
<accession>A0A420E8A1</accession>
<gene>
    <name evidence="2" type="ORF">DBZ36_14580</name>
</gene>
<feature type="transmembrane region" description="Helical" evidence="1">
    <location>
        <begin position="126"/>
        <end position="149"/>
    </location>
</feature>
<feature type="transmembrane region" description="Helical" evidence="1">
    <location>
        <begin position="373"/>
        <end position="397"/>
    </location>
</feature>
<keyword evidence="1" id="KW-1133">Transmembrane helix</keyword>
<reference evidence="2 3" key="1">
    <citation type="submission" date="2018-09" db="EMBL/GenBank/DDBJ databases">
        <authorList>
            <person name="Wang Z."/>
        </authorList>
    </citation>
    <scope>NUCLEOTIDE SEQUENCE [LARGE SCALE GENOMIC DNA]</scope>
    <source>
        <strain evidence="2 3">ALS 81</strain>
    </source>
</reference>
<dbReference type="Proteomes" id="UP000286482">
    <property type="component" value="Unassembled WGS sequence"/>
</dbReference>
<feature type="transmembrane region" description="Helical" evidence="1">
    <location>
        <begin position="259"/>
        <end position="276"/>
    </location>
</feature>
<proteinExistence type="predicted"/>
<keyword evidence="1" id="KW-0472">Membrane</keyword>
<feature type="transmembrane region" description="Helical" evidence="1">
    <location>
        <begin position="297"/>
        <end position="319"/>
    </location>
</feature>
<organism evidence="2 3">
    <name type="scientific">Alginatibacterium sediminis</name>
    <dbReference type="NCBI Taxonomy" id="2164068"/>
    <lineage>
        <taxon>Bacteria</taxon>
        <taxon>Pseudomonadati</taxon>
        <taxon>Pseudomonadota</taxon>
        <taxon>Gammaproteobacteria</taxon>
        <taxon>Alteromonadales</taxon>
        <taxon>Alteromonadaceae</taxon>
        <taxon>Alginatibacterium</taxon>
    </lineage>
</organism>
<name>A0A420E8A1_9ALTE</name>
<dbReference type="AlphaFoldDB" id="A0A420E8A1"/>